<sequence>MALTFFSATPAFAATNVPESINSHSPSSTAATLSPSTIQKLTPYISTKSDGSLYIQKSANQVGVTATEYEQAQKSLLSSNLMIKKGFLTADHSGNISITPKYTQTVNANINKASIAQKNNLSLYTVKQSPLKSHCIIQNNTLTLRTAYSGVNKVVWTWYGCDLYLNNETASKVSSGINIAGTLSVLIPEPVVSKVLAIALSAAGNIIAFNNTNGRGVIIKILIAPPLYGSSLPTVSPIWISSQ</sequence>
<dbReference type="Proteomes" id="UP000516046">
    <property type="component" value="Chromosome"/>
</dbReference>
<dbReference type="EMBL" id="CP060696">
    <property type="protein sequence ID" value="QNO18021.1"/>
    <property type="molecule type" value="Genomic_DNA"/>
</dbReference>
<protein>
    <submittedName>
        <fullName evidence="1">Uncharacterized protein</fullName>
    </submittedName>
</protein>
<keyword evidence="2" id="KW-1185">Reference proteome</keyword>
<dbReference type="KEGG" id="caml:H6X83_14085"/>
<gene>
    <name evidence="1" type="ORF">H6X83_14085</name>
</gene>
<reference evidence="1 2" key="1">
    <citation type="submission" date="2020-08" db="EMBL/GenBank/DDBJ databases">
        <authorList>
            <person name="Ren C."/>
            <person name="Gu Y."/>
            <person name="Xu Y."/>
        </authorList>
    </citation>
    <scope>NUCLEOTIDE SEQUENCE [LARGE SCALE GENOMIC DNA]</scope>
    <source>
        <strain evidence="1 2">LBM18003</strain>
    </source>
</reference>
<organism evidence="1 2">
    <name type="scientific">Caproicibacterium amylolyticum</name>
    <dbReference type="NCBI Taxonomy" id="2766537"/>
    <lineage>
        <taxon>Bacteria</taxon>
        <taxon>Bacillati</taxon>
        <taxon>Bacillota</taxon>
        <taxon>Clostridia</taxon>
        <taxon>Eubacteriales</taxon>
        <taxon>Oscillospiraceae</taxon>
        <taxon>Caproicibacterium</taxon>
    </lineage>
</organism>
<dbReference type="AlphaFoldDB" id="A0A7G9WH59"/>
<proteinExistence type="predicted"/>
<evidence type="ECO:0000313" key="1">
    <source>
        <dbReference type="EMBL" id="QNO18021.1"/>
    </source>
</evidence>
<evidence type="ECO:0000313" key="2">
    <source>
        <dbReference type="Proteomes" id="UP000516046"/>
    </source>
</evidence>
<dbReference type="RefSeq" id="WP_212507086.1">
    <property type="nucleotide sequence ID" value="NZ_CP060696.1"/>
</dbReference>
<name>A0A7G9WH59_9FIRM</name>
<accession>A0A7G9WH59</accession>